<dbReference type="EMBL" id="GBXM01048277">
    <property type="protein sequence ID" value="JAH60300.1"/>
    <property type="molecule type" value="Transcribed_RNA"/>
</dbReference>
<evidence type="ECO:0000256" key="1">
    <source>
        <dbReference type="SAM" id="MobiDB-lite"/>
    </source>
</evidence>
<sequence length="72" mass="8147">MEASKSSPTDQTLHNVINGGRGGFGQKQISARLEGGDQQARFVSGGQKENHKQKQRFLFIGVLRKRWHRRAE</sequence>
<reference evidence="2" key="2">
    <citation type="journal article" date="2015" name="Fish Shellfish Immunol.">
        <title>Early steps in the European eel (Anguilla anguilla)-Vibrio vulnificus interaction in the gills: Role of the RtxA13 toxin.</title>
        <authorList>
            <person name="Callol A."/>
            <person name="Pajuelo D."/>
            <person name="Ebbesson L."/>
            <person name="Teles M."/>
            <person name="MacKenzie S."/>
            <person name="Amaro C."/>
        </authorList>
    </citation>
    <scope>NUCLEOTIDE SEQUENCE</scope>
</reference>
<name>A0A0E9U581_ANGAN</name>
<organism evidence="2">
    <name type="scientific">Anguilla anguilla</name>
    <name type="common">European freshwater eel</name>
    <name type="synonym">Muraena anguilla</name>
    <dbReference type="NCBI Taxonomy" id="7936"/>
    <lineage>
        <taxon>Eukaryota</taxon>
        <taxon>Metazoa</taxon>
        <taxon>Chordata</taxon>
        <taxon>Craniata</taxon>
        <taxon>Vertebrata</taxon>
        <taxon>Euteleostomi</taxon>
        <taxon>Actinopterygii</taxon>
        <taxon>Neopterygii</taxon>
        <taxon>Teleostei</taxon>
        <taxon>Anguilliformes</taxon>
        <taxon>Anguillidae</taxon>
        <taxon>Anguilla</taxon>
    </lineage>
</organism>
<protein>
    <submittedName>
        <fullName evidence="2">Uncharacterized protein</fullName>
    </submittedName>
</protein>
<feature type="region of interest" description="Disordered" evidence="1">
    <location>
        <begin position="1"/>
        <end position="27"/>
    </location>
</feature>
<evidence type="ECO:0000313" key="2">
    <source>
        <dbReference type="EMBL" id="JAH60300.1"/>
    </source>
</evidence>
<accession>A0A0E9U581</accession>
<feature type="compositionally biased region" description="Polar residues" evidence="1">
    <location>
        <begin position="1"/>
        <end position="15"/>
    </location>
</feature>
<reference evidence="2" key="1">
    <citation type="submission" date="2014-11" db="EMBL/GenBank/DDBJ databases">
        <authorList>
            <person name="Amaro Gonzalez C."/>
        </authorList>
    </citation>
    <scope>NUCLEOTIDE SEQUENCE</scope>
</reference>
<dbReference type="AlphaFoldDB" id="A0A0E9U581"/>
<proteinExistence type="predicted"/>